<dbReference type="PATRIC" id="fig|452.5.peg.628"/>
<evidence type="ECO:0000313" key="3">
    <source>
        <dbReference type="EMBL" id="KTD65495.1"/>
    </source>
</evidence>
<feature type="transmembrane region" description="Helical" evidence="1">
    <location>
        <begin position="362"/>
        <end position="382"/>
    </location>
</feature>
<organism evidence="3 4">
    <name type="scientific">Legionella spiritensis</name>
    <dbReference type="NCBI Taxonomy" id="452"/>
    <lineage>
        <taxon>Bacteria</taxon>
        <taxon>Pseudomonadati</taxon>
        <taxon>Pseudomonadota</taxon>
        <taxon>Gammaproteobacteria</taxon>
        <taxon>Legionellales</taxon>
        <taxon>Legionellaceae</taxon>
        <taxon>Legionella</taxon>
    </lineage>
</organism>
<dbReference type="Proteomes" id="UP000054877">
    <property type="component" value="Unassembled WGS sequence"/>
</dbReference>
<dbReference type="STRING" id="452.Lspi_0569"/>
<reference evidence="3 4" key="1">
    <citation type="submission" date="2015-11" db="EMBL/GenBank/DDBJ databases">
        <title>Genomic analysis of 38 Legionella species identifies large and diverse effector repertoires.</title>
        <authorList>
            <person name="Burstein D."/>
            <person name="Amaro F."/>
            <person name="Zusman T."/>
            <person name="Lifshitz Z."/>
            <person name="Cohen O."/>
            <person name="Gilbert J.A."/>
            <person name="Pupko T."/>
            <person name="Shuman H.A."/>
            <person name="Segal G."/>
        </authorList>
    </citation>
    <scope>NUCLEOTIDE SEQUENCE [LARGE SCALE GENOMIC DNA]</scope>
    <source>
        <strain evidence="3 4">Mt.St.Helens-9</strain>
    </source>
</reference>
<gene>
    <name evidence="3" type="ORF">Lspi_0569</name>
</gene>
<keyword evidence="1" id="KW-0812">Transmembrane</keyword>
<feature type="signal peptide" evidence="2">
    <location>
        <begin position="1"/>
        <end position="25"/>
    </location>
</feature>
<evidence type="ECO:0000256" key="2">
    <source>
        <dbReference type="SAM" id="SignalP"/>
    </source>
</evidence>
<evidence type="ECO:0000313" key="4">
    <source>
        <dbReference type="Proteomes" id="UP000054877"/>
    </source>
</evidence>
<dbReference type="OrthoDB" id="5653397at2"/>
<comment type="caution">
    <text evidence="3">The sequence shown here is derived from an EMBL/GenBank/DDBJ whole genome shotgun (WGS) entry which is preliminary data.</text>
</comment>
<feature type="chain" id="PRO_5006918381" description="Pentapeptide repeat-containing protein" evidence="2">
    <location>
        <begin position="26"/>
        <end position="473"/>
    </location>
</feature>
<protein>
    <recommendedName>
        <fullName evidence="5">Pentapeptide repeat-containing protein</fullName>
    </recommendedName>
</protein>
<accession>A0A0W0Z8R5</accession>
<evidence type="ECO:0000256" key="1">
    <source>
        <dbReference type="SAM" id="Phobius"/>
    </source>
</evidence>
<sequence>MIFAVFQFRPLIVALICFLPQVLFGDSASDYSKLNDYILNSPKILPTQNFSEKKVIADAVTINSTIINKPVFYSNTRFLNNVSISTAYVEEPLDIRLSHFKGSIYLDNLVTRKSVIISWNFFENNVKTYRAILQKAGLFKSNHFLEEAVFYKMKCLAICNFSLSKFYKTADFTGSTFEGNARFNSVIFNGDVSFEGATFSKKVSFTRSIFDKKVNFHLANFNGGLDLSNASFKNYVNLKNTAIDGVLNLSNIQVTKGIIDLSTMISANQKKKIQLNIIGTNVSKLHLRYDNFSLYFPPTTSYQQKESTYTALMQHFKKNGLTQSYERLYKEFYSMKYQHQNQYLRGVLSGNFWDYGLNPSKALQWFGLMFLLFTIINAMFYLKLTKDYCTIPFLEKVNTSNAEDLNPVMRFIYFLPHAFILTLFLFGGTFLKFGNISSLVQSRNLFIITYLLLITITGYLSLFYILAIIVRGA</sequence>
<dbReference type="EMBL" id="LNYX01000006">
    <property type="protein sequence ID" value="KTD65495.1"/>
    <property type="molecule type" value="Genomic_DNA"/>
</dbReference>
<proteinExistence type="predicted"/>
<name>A0A0W0Z8R5_LEGSP</name>
<dbReference type="Gene3D" id="2.160.20.80">
    <property type="entry name" value="E3 ubiquitin-protein ligase SopA"/>
    <property type="match status" value="1"/>
</dbReference>
<dbReference type="RefSeq" id="WP_058482516.1">
    <property type="nucleotide sequence ID" value="NZ_CAAAII010000013.1"/>
</dbReference>
<dbReference type="Pfam" id="PF13576">
    <property type="entry name" value="Pentapeptide_3"/>
    <property type="match status" value="1"/>
</dbReference>
<feature type="transmembrane region" description="Helical" evidence="1">
    <location>
        <begin position="411"/>
        <end position="433"/>
    </location>
</feature>
<keyword evidence="4" id="KW-1185">Reference proteome</keyword>
<keyword evidence="2" id="KW-0732">Signal</keyword>
<feature type="transmembrane region" description="Helical" evidence="1">
    <location>
        <begin position="445"/>
        <end position="470"/>
    </location>
</feature>
<keyword evidence="1" id="KW-1133">Transmembrane helix</keyword>
<keyword evidence="1" id="KW-0472">Membrane</keyword>
<evidence type="ECO:0008006" key="5">
    <source>
        <dbReference type="Google" id="ProtNLM"/>
    </source>
</evidence>
<dbReference type="AlphaFoldDB" id="A0A0W0Z8R5"/>
<dbReference type="InterPro" id="IPR001646">
    <property type="entry name" value="5peptide_repeat"/>
</dbReference>